<dbReference type="EMBL" id="AALC02000024">
    <property type="protein sequence ID" value="EEQ06595.1"/>
    <property type="molecule type" value="Genomic_DNA"/>
</dbReference>
<organism evidence="1 2">
    <name type="scientific">Yersinia bercovieri ATCC 43970</name>
    <dbReference type="NCBI Taxonomy" id="349968"/>
    <lineage>
        <taxon>Bacteria</taxon>
        <taxon>Pseudomonadati</taxon>
        <taxon>Pseudomonadota</taxon>
        <taxon>Gammaproteobacteria</taxon>
        <taxon>Enterobacterales</taxon>
        <taxon>Yersiniaceae</taxon>
        <taxon>Yersinia</taxon>
    </lineage>
</organism>
<keyword evidence="2" id="KW-1185">Reference proteome</keyword>
<evidence type="ECO:0000313" key="1">
    <source>
        <dbReference type="EMBL" id="EEQ06595.1"/>
    </source>
</evidence>
<protein>
    <recommendedName>
        <fullName evidence="3">Transposase</fullName>
    </recommendedName>
</protein>
<gene>
    <name evidence="1" type="ORF">yberc0001_26050</name>
</gene>
<proteinExistence type="predicted"/>
<name>A0ABM9XYW4_YERBE</name>
<accession>A0ABM9XYW4</accession>
<sequence>MNCYPTEVQLLKIRPWQWQECRRDGKDNQKKYLFFIDSLKR</sequence>
<evidence type="ECO:0008006" key="3">
    <source>
        <dbReference type="Google" id="ProtNLM"/>
    </source>
</evidence>
<comment type="caution">
    <text evidence="1">The sequence shown here is derived from an EMBL/GenBank/DDBJ whole genome shotgun (WGS) entry which is preliminary data.</text>
</comment>
<dbReference type="Proteomes" id="UP000010319">
    <property type="component" value="Unassembled WGS sequence"/>
</dbReference>
<evidence type="ECO:0000313" key="2">
    <source>
        <dbReference type="Proteomes" id="UP000010319"/>
    </source>
</evidence>
<reference evidence="1" key="1">
    <citation type="submission" date="2008-12" db="EMBL/GenBank/DDBJ databases">
        <title>Annotation of the Yersinia bercovieri ATCC 43970 genome.</title>
        <authorList>
            <person name="Read T.D."/>
            <person name="Akmal A."/>
            <person name="Bishop-Lilly K."/>
            <person name="Chen P.E."/>
            <person name="Cook C."/>
            <person name="Kiley M.P."/>
            <person name="Lentz S."/>
            <person name="Mateczun A."/>
            <person name="Nagarajan N."/>
            <person name="Nolan N."/>
            <person name="Osborne B.I."/>
            <person name="Pop M."/>
            <person name="Sozhamannan S."/>
            <person name="Stewart A.C."/>
            <person name="Sulakvelidze A."/>
            <person name="Thomason B."/>
            <person name="Willner K."/>
            <person name="Zwick M.E."/>
        </authorList>
    </citation>
    <scope>NUCLEOTIDE SEQUENCE [LARGE SCALE GENOMIC DNA]</scope>
    <source>
        <strain evidence="1">ATCC 43970</strain>
    </source>
</reference>